<comment type="caution">
    <text evidence="1">The sequence shown here is derived from an EMBL/GenBank/DDBJ whole genome shotgun (WGS) entry which is preliminary data.</text>
</comment>
<evidence type="ECO:0000313" key="2">
    <source>
        <dbReference type="Proteomes" id="UP000265520"/>
    </source>
</evidence>
<reference evidence="1 2" key="1">
    <citation type="journal article" date="2018" name="Front. Plant Sci.">
        <title>Red Clover (Trifolium pratense) and Zigzag Clover (T. medium) - A Picture of Genomic Similarities and Differences.</title>
        <authorList>
            <person name="Dluhosova J."/>
            <person name="Istvanek J."/>
            <person name="Nedelnik J."/>
            <person name="Repkova J."/>
        </authorList>
    </citation>
    <scope>NUCLEOTIDE SEQUENCE [LARGE SCALE GENOMIC DNA]</scope>
    <source>
        <strain evidence="2">cv. 10/8</strain>
        <tissue evidence="1">Leaf</tissue>
    </source>
</reference>
<dbReference type="Proteomes" id="UP000265520">
    <property type="component" value="Unassembled WGS sequence"/>
</dbReference>
<dbReference type="AlphaFoldDB" id="A0A392TTE8"/>
<keyword evidence="2" id="KW-1185">Reference proteome</keyword>
<name>A0A392TTE8_9FABA</name>
<evidence type="ECO:0000313" key="1">
    <source>
        <dbReference type="EMBL" id="MCI64198.1"/>
    </source>
</evidence>
<sequence length="35" mass="4128">CLAVERMWPLWNGGTDRDVKQKLLLEDGEDVVRRE</sequence>
<feature type="non-terminal residue" evidence="1">
    <location>
        <position position="1"/>
    </location>
</feature>
<proteinExistence type="predicted"/>
<dbReference type="EMBL" id="LXQA010650908">
    <property type="protein sequence ID" value="MCI64198.1"/>
    <property type="molecule type" value="Genomic_DNA"/>
</dbReference>
<organism evidence="1 2">
    <name type="scientific">Trifolium medium</name>
    <dbReference type="NCBI Taxonomy" id="97028"/>
    <lineage>
        <taxon>Eukaryota</taxon>
        <taxon>Viridiplantae</taxon>
        <taxon>Streptophyta</taxon>
        <taxon>Embryophyta</taxon>
        <taxon>Tracheophyta</taxon>
        <taxon>Spermatophyta</taxon>
        <taxon>Magnoliopsida</taxon>
        <taxon>eudicotyledons</taxon>
        <taxon>Gunneridae</taxon>
        <taxon>Pentapetalae</taxon>
        <taxon>rosids</taxon>
        <taxon>fabids</taxon>
        <taxon>Fabales</taxon>
        <taxon>Fabaceae</taxon>
        <taxon>Papilionoideae</taxon>
        <taxon>50 kb inversion clade</taxon>
        <taxon>NPAAA clade</taxon>
        <taxon>Hologalegina</taxon>
        <taxon>IRL clade</taxon>
        <taxon>Trifolieae</taxon>
        <taxon>Trifolium</taxon>
    </lineage>
</organism>
<accession>A0A392TTE8</accession>
<protein>
    <submittedName>
        <fullName evidence="1">Uncharacterized protein</fullName>
    </submittedName>
</protein>